<feature type="transmembrane region" description="Helical" evidence="7">
    <location>
        <begin position="164"/>
        <end position="182"/>
    </location>
</feature>
<feature type="transmembrane region" description="Helical" evidence="7">
    <location>
        <begin position="59"/>
        <end position="77"/>
    </location>
</feature>
<protein>
    <recommendedName>
        <fullName evidence="10">Prolipoprotein diacylglyceryl transferase</fullName>
    </recommendedName>
</protein>
<organism evidence="8 9">
    <name type="scientific">Candidatus Daviesbacteria bacterium RIFCSPLOWO2_02_FULL_36_7</name>
    <dbReference type="NCBI Taxonomy" id="1797792"/>
    <lineage>
        <taxon>Bacteria</taxon>
        <taxon>Candidatus Daviesiibacteriota</taxon>
    </lineage>
</organism>
<dbReference type="InterPro" id="IPR001640">
    <property type="entry name" value="Lgt"/>
</dbReference>
<evidence type="ECO:0000313" key="9">
    <source>
        <dbReference type="Proteomes" id="UP000178859"/>
    </source>
</evidence>
<evidence type="ECO:0000313" key="8">
    <source>
        <dbReference type="EMBL" id="OGE64853.1"/>
    </source>
</evidence>
<proteinExistence type="inferred from homology"/>
<evidence type="ECO:0000256" key="1">
    <source>
        <dbReference type="ARBA" id="ARBA00007150"/>
    </source>
</evidence>
<evidence type="ECO:0000256" key="2">
    <source>
        <dbReference type="ARBA" id="ARBA00022475"/>
    </source>
</evidence>
<sequence>IFLVWRLCRAWDLDEEKILDITLVTFIGGLIGARLYFVISHLQLFMASPLNLILINKFPGFSFWGGILGGWLLLFFFTRRKRLDFWQFADIASVGLIGGMILSSLGCFLGGCSVGVPSKAFFAVTMLGSVGKRWPVQIVEAFLLAISLRYIWSKAVHFHQRGKIVSLGFIYIGFAKLILEPFKVDHSGAFFSVVFVLLGLTIFYKITKQNPLMHAKSVLRSLSMQNFKKSWYNQKTSIGWKLRSLKKILRRSNVKFS</sequence>
<name>A0A1F5MHL9_9BACT</name>
<feature type="non-terminal residue" evidence="8">
    <location>
        <position position="1"/>
    </location>
</feature>
<evidence type="ECO:0008006" key="10">
    <source>
        <dbReference type="Google" id="ProtNLM"/>
    </source>
</evidence>
<reference evidence="8 9" key="1">
    <citation type="journal article" date="2016" name="Nat. Commun.">
        <title>Thousands of microbial genomes shed light on interconnected biogeochemical processes in an aquifer system.</title>
        <authorList>
            <person name="Anantharaman K."/>
            <person name="Brown C.T."/>
            <person name="Hug L.A."/>
            <person name="Sharon I."/>
            <person name="Castelle C.J."/>
            <person name="Probst A.J."/>
            <person name="Thomas B.C."/>
            <person name="Singh A."/>
            <person name="Wilkins M.J."/>
            <person name="Karaoz U."/>
            <person name="Brodie E.L."/>
            <person name="Williams K.H."/>
            <person name="Hubbard S.S."/>
            <person name="Banfield J.F."/>
        </authorList>
    </citation>
    <scope>NUCLEOTIDE SEQUENCE [LARGE SCALE GENOMIC DNA]</scope>
</reference>
<evidence type="ECO:0000256" key="5">
    <source>
        <dbReference type="ARBA" id="ARBA00022989"/>
    </source>
</evidence>
<feature type="transmembrane region" description="Helical" evidence="7">
    <location>
        <begin position="21"/>
        <end position="39"/>
    </location>
</feature>
<evidence type="ECO:0000256" key="4">
    <source>
        <dbReference type="ARBA" id="ARBA00022692"/>
    </source>
</evidence>
<dbReference type="AlphaFoldDB" id="A0A1F5MHL9"/>
<feature type="transmembrane region" description="Helical" evidence="7">
    <location>
        <begin position="188"/>
        <end position="206"/>
    </location>
</feature>
<dbReference type="Pfam" id="PF01790">
    <property type="entry name" value="LGT"/>
    <property type="match status" value="1"/>
</dbReference>
<accession>A0A1F5MHL9</accession>
<keyword evidence="3" id="KW-0808">Transferase</keyword>
<evidence type="ECO:0000256" key="7">
    <source>
        <dbReference type="SAM" id="Phobius"/>
    </source>
</evidence>
<dbReference type="GO" id="GO:0008961">
    <property type="term" value="F:phosphatidylglycerol-prolipoprotein diacylglyceryl transferase activity"/>
    <property type="evidence" value="ECO:0007669"/>
    <property type="project" value="InterPro"/>
</dbReference>
<comment type="similarity">
    <text evidence="1">Belongs to the Lgt family.</text>
</comment>
<gene>
    <name evidence="8" type="ORF">A3I48_02725</name>
</gene>
<feature type="transmembrane region" description="Helical" evidence="7">
    <location>
        <begin position="89"/>
        <end position="116"/>
    </location>
</feature>
<dbReference type="PANTHER" id="PTHR30589">
    <property type="entry name" value="PROLIPOPROTEIN DIACYLGLYCERYL TRANSFERASE"/>
    <property type="match status" value="1"/>
</dbReference>
<feature type="transmembrane region" description="Helical" evidence="7">
    <location>
        <begin position="136"/>
        <end position="152"/>
    </location>
</feature>
<dbReference type="GO" id="GO:0042158">
    <property type="term" value="P:lipoprotein biosynthetic process"/>
    <property type="evidence" value="ECO:0007669"/>
    <property type="project" value="InterPro"/>
</dbReference>
<evidence type="ECO:0000256" key="3">
    <source>
        <dbReference type="ARBA" id="ARBA00022679"/>
    </source>
</evidence>
<comment type="caution">
    <text evidence="8">The sequence shown here is derived from an EMBL/GenBank/DDBJ whole genome shotgun (WGS) entry which is preliminary data.</text>
</comment>
<dbReference type="PANTHER" id="PTHR30589:SF0">
    <property type="entry name" value="PHOSPHATIDYLGLYCEROL--PROLIPOPROTEIN DIACYLGLYCERYL TRANSFERASE"/>
    <property type="match status" value="1"/>
</dbReference>
<dbReference type="EMBL" id="MFDT01000028">
    <property type="protein sequence ID" value="OGE64853.1"/>
    <property type="molecule type" value="Genomic_DNA"/>
</dbReference>
<dbReference type="GO" id="GO:0005886">
    <property type="term" value="C:plasma membrane"/>
    <property type="evidence" value="ECO:0007669"/>
    <property type="project" value="InterPro"/>
</dbReference>
<dbReference type="Proteomes" id="UP000178859">
    <property type="component" value="Unassembled WGS sequence"/>
</dbReference>
<keyword evidence="2" id="KW-1003">Cell membrane</keyword>
<keyword evidence="6 7" id="KW-0472">Membrane</keyword>
<evidence type="ECO:0000256" key="6">
    <source>
        <dbReference type="ARBA" id="ARBA00023136"/>
    </source>
</evidence>
<keyword evidence="4 7" id="KW-0812">Transmembrane</keyword>
<keyword evidence="5 7" id="KW-1133">Transmembrane helix</keyword>